<name>A0A382WWB3_9ZZZZ</name>
<sequence>DPHTGKIMFYRVKEIMRGDPTFMRIVADKRGVRGGRYLICPVHRDRTYPYSEEDDRCEECNLDLQDVYFINTAGSGKTQYYIEGEIVHISKFSPSKLYGRSPVATMWRQAMTLTAMDNFMYLSYQKRRMPRGVLAITTDNIQSTAAFWKGTEEKMERDPHYIPKVGIESATGRGRVEFVRFMDTLDEMQYGAVRDELRMRIAAFYGVSNIFMMDSGKGGGLNNEGLQILVTNRAVEFGQKLYSRDIFPRLFSEMGITDWEMTLYPNEEEDEVTRL</sequence>
<evidence type="ECO:0008006" key="2">
    <source>
        <dbReference type="Google" id="ProtNLM"/>
    </source>
</evidence>
<accession>A0A382WWB3</accession>
<evidence type="ECO:0000313" key="1">
    <source>
        <dbReference type="EMBL" id="SVD62899.1"/>
    </source>
</evidence>
<protein>
    <recommendedName>
        <fullName evidence="2">Phage portal protein</fullName>
    </recommendedName>
</protein>
<proteinExistence type="predicted"/>
<reference evidence="1" key="1">
    <citation type="submission" date="2018-05" db="EMBL/GenBank/DDBJ databases">
        <authorList>
            <person name="Lanie J.A."/>
            <person name="Ng W.-L."/>
            <person name="Kazmierczak K.M."/>
            <person name="Andrzejewski T.M."/>
            <person name="Davidsen T.M."/>
            <person name="Wayne K.J."/>
            <person name="Tettelin H."/>
            <person name="Glass J.I."/>
            <person name="Rusch D."/>
            <person name="Podicherti R."/>
            <person name="Tsui H.-C.T."/>
            <person name="Winkler M.E."/>
        </authorList>
    </citation>
    <scope>NUCLEOTIDE SEQUENCE</scope>
</reference>
<gene>
    <name evidence="1" type="ORF">METZ01_LOCUS415753</name>
</gene>
<feature type="non-terminal residue" evidence="1">
    <location>
        <position position="275"/>
    </location>
</feature>
<feature type="non-terminal residue" evidence="1">
    <location>
        <position position="1"/>
    </location>
</feature>
<dbReference type="EMBL" id="UINC01162897">
    <property type="protein sequence ID" value="SVD62899.1"/>
    <property type="molecule type" value="Genomic_DNA"/>
</dbReference>
<organism evidence="1">
    <name type="scientific">marine metagenome</name>
    <dbReference type="NCBI Taxonomy" id="408172"/>
    <lineage>
        <taxon>unclassified sequences</taxon>
        <taxon>metagenomes</taxon>
        <taxon>ecological metagenomes</taxon>
    </lineage>
</organism>
<dbReference type="AlphaFoldDB" id="A0A382WWB3"/>